<dbReference type="InterPro" id="IPR036412">
    <property type="entry name" value="HAD-like_sf"/>
</dbReference>
<dbReference type="PANTHER" id="PTHR31284:SF10">
    <property type="entry name" value="ACID PHOSPHATASE-LIKE PROTEIN"/>
    <property type="match status" value="1"/>
</dbReference>
<dbReference type="CDD" id="cd07534">
    <property type="entry name" value="HAD_CAP"/>
    <property type="match status" value="1"/>
</dbReference>
<dbReference type="InterPro" id="IPR023214">
    <property type="entry name" value="HAD_sf"/>
</dbReference>
<dbReference type="EMBL" id="UHAP01000001">
    <property type="protein sequence ID" value="SUK30390.1"/>
    <property type="molecule type" value="Genomic_DNA"/>
</dbReference>
<dbReference type="GO" id="GO:0009279">
    <property type="term" value="C:cell outer membrane"/>
    <property type="evidence" value="ECO:0007669"/>
    <property type="project" value="InterPro"/>
</dbReference>
<feature type="signal peptide" evidence="2">
    <location>
        <begin position="1"/>
        <end position="21"/>
    </location>
</feature>
<dbReference type="Proteomes" id="UP000255091">
    <property type="component" value="Unassembled WGS sequence"/>
</dbReference>
<dbReference type="InterPro" id="IPR006423">
    <property type="entry name" value="Lipo_e_P4"/>
</dbReference>
<dbReference type="InterPro" id="IPR005519">
    <property type="entry name" value="Acid_phosphat_B-like"/>
</dbReference>
<reference evidence="3 4" key="1">
    <citation type="submission" date="2018-06" db="EMBL/GenBank/DDBJ databases">
        <authorList>
            <consortium name="Pathogen Informatics"/>
            <person name="Doyle S."/>
        </authorList>
    </citation>
    <scope>NUCLEOTIDE SEQUENCE [LARGE SCALE GENOMIC DNA]</scope>
    <source>
        <strain evidence="3 4">NCTC6133</strain>
    </source>
</reference>
<evidence type="ECO:0000313" key="4">
    <source>
        <dbReference type="Proteomes" id="UP000255091"/>
    </source>
</evidence>
<accession>A0A380DJ06</accession>
<feature type="chain" id="PRO_5038720971" evidence="2">
    <location>
        <begin position="22"/>
        <end position="298"/>
    </location>
</feature>
<dbReference type="PIRSF" id="PIRSF019271">
    <property type="entry name" value="Acid_Ptase_C"/>
    <property type="match status" value="1"/>
</dbReference>
<protein>
    <submittedName>
        <fullName evidence="3">Acid phosphatase</fullName>
        <ecNumber evidence="3">3.1.3.2</ecNumber>
    </submittedName>
</protein>
<sequence length="298" mass="33390">MNKISKYIAIASLSVAVTVSAPQTTNSTAIAKSSAEVQQTQQASIPASQKVNLGNQNIMAVAWYQNSAEAKALYLQGYNSAKTQLDKEIKKNKGKHKLAIALDLDETVLDNSPYQGYASIHNKPFPEGWHEWVQAAKAKPVYGAKEFLKYADKKGVDIYYISDRDKEKDLKATQKNLKQQGIPQAKKSHILLKGKDDKSKESRRQMVQKDHKLVMLFGDNLLDFTDPKEATAESREALIEKHKDDFGKNISFSLIQCMVAGKLQFTTITIKQVTKQKINYVKMLLSNSILKQAKLNNI</sequence>
<dbReference type="PANTHER" id="PTHR31284">
    <property type="entry name" value="ACID PHOSPHATASE-LIKE PROTEIN"/>
    <property type="match status" value="1"/>
</dbReference>
<dbReference type="SUPFAM" id="SSF56784">
    <property type="entry name" value="HAD-like"/>
    <property type="match status" value="1"/>
</dbReference>
<evidence type="ECO:0000256" key="1">
    <source>
        <dbReference type="ARBA" id="ARBA00022729"/>
    </source>
</evidence>
<dbReference type="Pfam" id="PF03767">
    <property type="entry name" value="Acid_phosphat_B"/>
    <property type="match status" value="1"/>
</dbReference>
<keyword evidence="1 2" id="KW-0732">Signal</keyword>
<keyword evidence="3" id="KW-0378">Hydrolase</keyword>
<organism evidence="3 4">
    <name type="scientific">Staphylococcus aureus</name>
    <dbReference type="NCBI Taxonomy" id="1280"/>
    <lineage>
        <taxon>Bacteria</taxon>
        <taxon>Bacillati</taxon>
        <taxon>Bacillota</taxon>
        <taxon>Bacilli</taxon>
        <taxon>Bacillales</taxon>
        <taxon>Staphylococcaceae</taxon>
        <taxon>Staphylococcus</taxon>
    </lineage>
</organism>
<dbReference type="AlphaFoldDB" id="A0A380DJ06"/>
<dbReference type="Gene3D" id="3.40.50.1000">
    <property type="entry name" value="HAD superfamily/HAD-like"/>
    <property type="match status" value="1"/>
</dbReference>
<dbReference type="EC" id="3.1.3.2" evidence="3"/>
<name>A0A380DJ06_STAAU</name>
<dbReference type="GO" id="GO:0003993">
    <property type="term" value="F:acid phosphatase activity"/>
    <property type="evidence" value="ECO:0007669"/>
    <property type="project" value="UniProtKB-EC"/>
</dbReference>
<proteinExistence type="predicted"/>
<evidence type="ECO:0000313" key="3">
    <source>
        <dbReference type="EMBL" id="SUK30390.1"/>
    </source>
</evidence>
<evidence type="ECO:0000256" key="2">
    <source>
        <dbReference type="SAM" id="SignalP"/>
    </source>
</evidence>
<gene>
    <name evidence="3" type="primary">hel</name>
    <name evidence="3" type="ORF">NCTC6133_00333</name>
</gene>
<dbReference type="NCBIfam" id="TIGR01533">
    <property type="entry name" value="lipo_e_P4"/>
    <property type="match status" value="1"/>
</dbReference>